<dbReference type="EMBL" id="BJYF01000001">
    <property type="protein sequence ID" value="GEN58379.1"/>
    <property type="molecule type" value="Genomic_DNA"/>
</dbReference>
<dbReference type="STRING" id="1120919.GCA_000429165_00268"/>
<dbReference type="PROSITE" id="PS01332">
    <property type="entry name" value="HTH_RRF2_1"/>
    <property type="match status" value="1"/>
</dbReference>
<dbReference type="NCBIfam" id="TIGR00738">
    <property type="entry name" value="rrf2_super"/>
    <property type="match status" value="1"/>
</dbReference>
<dbReference type="GO" id="GO:0005829">
    <property type="term" value="C:cytosol"/>
    <property type="evidence" value="ECO:0007669"/>
    <property type="project" value="TreeGrafter"/>
</dbReference>
<dbReference type="PANTHER" id="PTHR33221:SF2">
    <property type="entry name" value="TRANSCRIPTIONAL REGULATOR"/>
    <property type="match status" value="1"/>
</dbReference>
<dbReference type="InterPro" id="IPR030489">
    <property type="entry name" value="TR_Rrf2-type_CS"/>
</dbReference>
<gene>
    <name evidence="1" type="ORF">ANI02nite_02630</name>
</gene>
<dbReference type="SUPFAM" id="SSF46785">
    <property type="entry name" value="Winged helix' DNA-binding domain"/>
    <property type="match status" value="1"/>
</dbReference>
<comment type="caution">
    <text evidence="1">The sequence shown here is derived from an EMBL/GenBank/DDBJ whole genome shotgun (WGS) entry which is preliminary data.</text>
</comment>
<dbReference type="InterPro" id="IPR036390">
    <property type="entry name" value="WH_DNA-bd_sf"/>
</dbReference>
<name>A0A511X615_9PROT</name>
<dbReference type="Gene3D" id="1.10.10.10">
    <property type="entry name" value="Winged helix-like DNA-binding domain superfamily/Winged helix DNA-binding domain"/>
    <property type="match status" value="1"/>
</dbReference>
<protein>
    <submittedName>
        <fullName evidence="1">SUF system Fe-S cluster assembly regulator</fullName>
    </submittedName>
</protein>
<reference evidence="1 2" key="1">
    <citation type="submission" date="2019-07" db="EMBL/GenBank/DDBJ databases">
        <title>Whole genome shotgun sequence of Acetobacter nitrogenifigens NBRC 105050.</title>
        <authorList>
            <person name="Hosoyama A."/>
            <person name="Uohara A."/>
            <person name="Ohji S."/>
            <person name="Ichikawa N."/>
        </authorList>
    </citation>
    <scope>NUCLEOTIDE SEQUENCE [LARGE SCALE GENOMIC DNA]</scope>
    <source>
        <strain evidence="1 2">NBRC 105050</strain>
    </source>
</reference>
<dbReference type="GO" id="GO:0003700">
    <property type="term" value="F:DNA-binding transcription factor activity"/>
    <property type="evidence" value="ECO:0007669"/>
    <property type="project" value="TreeGrafter"/>
</dbReference>
<proteinExistence type="predicted"/>
<dbReference type="InterPro" id="IPR000944">
    <property type="entry name" value="Tscrpt_reg_Rrf2"/>
</dbReference>
<keyword evidence="2" id="KW-1185">Reference proteome</keyword>
<accession>A0A511X615</accession>
<dbReference type="OrthoDB" id="9808360at2"/>
<evidence type="ECO:0000313" key="1">
    <source>
        <dbReference type="EMBL" id="GEN58379.1"/>
    </source>
</evidence>
<dbReference type="PANTHER" id="PTHR33221">
    <property type="entry name" value="WINGED HELIX-TURN-HELIX TRANSCRIPTIONAL REGULATOR, RRF2 FAMILY"/>
    <property type="match status" value="1"/>
</dbReference>
<dbReference type="RefSeq" id="WP_051291853.1">
    <property type="nucleotide sequence ID" value="NZ_AUBI01000001.1"/>
</dbReference>
<dbReference type="Proteomes" id="UP000321635">
    <property type="component" value="Unassembled WGS sequence"/>
</dbReference>
<organism evidence="1 2">
    <name type="scientific">Acetobacter nitrogenifigens DSM 23921 = NBRC 105050</name>
    <dbReference type="NCBI Taxonomy" id="1120919"/>
    <lineage>
        <taxon>Bacteria</taxon>
        <taxon>Pseudomonadati</taxon>
        <taxon>Pseudomonadota</taxon>
        <taxon>Alphaproteobacteria</taxon>
        <taxon>Acetobacterales</taxon>
        <taxon>Acetobacteraceae</taxon>
        <taxon>Acetobacter</taxon>
    </lineage>
</organism>
<dbReference type="Pfam" id="PF02082">
    <property type="entry name" value="Rrf2"/>
    <property type="match status" value="1"/>
</dbReference>
<dbReference type="InterPro" id="IPR036388">
    <property type="entry name" value="WH-like_DNA-bd_sf"/>
</dbReference>
<sequence>MFRLSKLTDYAVRTLVELGRLDGVVTSSTLSAETGVPEPTVAKVLKTLAGDGLLASQRGARGGYRLAAPLEEISVARVIAAIDGPISLTACVSGGAGCEVGPDCALYGCWDPVNDAIHEALSGISLARMAETSGRTRGTRVKSDEACADMAATRGRVADFTGAVGG</sequence>
<evidence type="ECO:0000313" key="2">
    <source>
        <dbReference type="Proteomes" id="UP000321635"/>
    </source>
</evidence>
<dbReference type="AlphaFoldDB" id="A0A511X615"/>
<dbReference type="PROSITE" id="PS51197">
    <property type="entry name" value="HTH_RRF2_2"/>
    <property type="match status" value="1"/>
</dbReference>